<keyword evidence="4" id="KW-0472">Membrane</keyword>
<feature type="region of interest" description="Disordered" evidence="3">
    <location>
        <begin position="315"/>
        <end position="335"/>
    </location>
</feature>
<reference evidence="5 6" key="1">
    <citation type="submission" date="2023-11" db="EMBL/GenBank/DDBJ databases">
        <title>Dfirmibasis_genome.</title>
        <authorList>
            <person name="Edelbroek B."/>
            <person name="Kjellin J."/>
            <person name="Jerlstrom-Hultqvist J."/>
            <person name="Soderbom F."/>
        </authorList>
    </citation>
    <scope>NUCLEOTIDE SEQUENCE [LARGE SCALE GENOMIC DNA]</scope>
    <source>
        <strain evidence="5 6">TNS-C-14</strain>
    </source>
</reference>
<keyword evidence="6" id="KW-1185">Reference proteome</keyword>
<dbReference type="AlphaFoldDB" id="A0AAN7YKL2"/>
<evidence type="ECO:0000256" key="2">
    <source>
        <dbReference type="ARBA" id="ARBA00023002"/>
    </source>
</evidence>
<dbReference type="PANTHER" id="PTHR42901:SF1">
    <property type="entry name" value="ALCOHOL DEHYDROGENASE"/>
    <property type="match status" value="1"/>
</dbReference>
<dbReference type="Gene3D" id="3.40.50.720">
    <property type="entry name" value="NAD(P)-binding Rossmann-like Domain"/>
    <property type="match status" value="1"/>
</dbReference>
<proteinExistence type="inferred from homology"/>
<dbReference type="InterPro" id="IPR036291">
    <property type="entry name" value="NAD(P)-bd_dom_sf"/>
</dbReference>
<dbReference type="InterPro" id="IPR002347">
    <property type="entry name" value="SDR_fam"/>
</dbReference>
<comment type="similarity">
    <text evidence="1">Belongs to the short-chain dehydrogenases/reductases (SDR) family.</text>
</comment>
<dbReference type="Pfam" id="PF00106">
    <property type="entry name" value="adh_short"/>
    <property type="match status" value="1"/>
</dbReference>
<evidence type="ECO:0000256" key="4">
    <source>
        <dbReference type="SAM" id="Phobius"/>
    </source>
</evidence>
<keyword evidence="4" id="KW-1133">Transmembrane helix</keyword>
<evidence type="ECO:0000313" key="5">
    <source>
        <dbReference type="EMBL" id="KAK5574714.1"/>
    </source>
</evidence>
<protein>
    <submittedName>
        <fullName evidence="5">Uncharacterized protein</fullName>
    </submittedName>
</protein>
<gene>
    <name evidence="5" type="ORF">RB653_009967</name>
</gene>
<sequence length="335" mass="36784">MALLTDISVLLTNIVGSIILLLFFPILSFINYRKKKTNFPTPKAVVITGASSGIGRGIALEYAKRKKTTDSLVLGLTGRNIQKLQELKNECLKLGVNVEIESIDVTDKEKLNDWLISFDNKYKIDVLIANAGTMETMLPKEMEFSERMLTIANTNVIGTLNTVLPMIPIFETRRSGQIVLMSSITPFCDYVMAGYTASKGFIKSFGLTLRNGVAPRGVGVSVLAPGFIYTPLVDSLEYEKIGGLLPITTDDASKYIIDGISRNDALISFPPISYFVSHFISTIPPNLKDGFNFISNLILKYPDYSKPLSLLSSKDDFSSPSIVSSSPIANKQKEA</sequence>
<evidence type="ECO:0000256" key="3">
    <source>
        <dbReference type="SAM" id="MobiDB-lite"/>
    </source>
</evidence>
<evidence type="ECO:0000256" key="1">
    <source>
        <dbReference type="ARBA" id="ARBA00006484"/>
    </source>
</evidence>
<keyword evidence="4" id="KW-0812">Transmembrane</keyword>
<comment type="caution">
    <text evidence="5">The sequence shown here is derived from an EMBL/GenBank/DDBJ whole genome shotgun (WGS) entry which is preliminary data.</text>
</comment>
<keyword evidence="2" id="KW-0560">Oxidoreductase</keyword>
<accession>A0AAN7YKL2</accession>
<dbReference type="Proteomes" id="UP001344447">
    <property type="component" value="Unassembled WGS sequence"/>
</dbReference>
<dbReference type="PRINTS" id="PR00081">
    <property type="entry name" value="GDHRDH"/>
</dbReference>
<dbReference type="SUPFAM" id="SSF51735">
    <property type="entry name" value="NAD(P)-binding Rossmann-fold domains"/>
    <property type="match status" value="1"/>
</dbReference>
<evidence type="ECO:0000313" key="6">
    <source>
        <dbReference type="Proteomes" id="UP001344447"/>
    </source>
</evidence>
<name>A0AAN7YKL2_9MYCE</name>
<dbReference type="GO" id="GO:0016491">
    <property type="term" value="F:oxidoreductase activity"/>
    <property type="evidence" value="ECO:0007669"/>
    <property type="project" value="UniProtKB-KW"/>
</dbReference>
<dbReference type="PROSITE" id="PS00061">
    <property type="entry name" value="ADH_SHORT"/>
    <property type="match status" value="1"/>
</dbReference>
<dbReference type="EMBL" id="JAVFKY010000006">
    <property type="protein sequence ID" value="KAK5574714.1"/>
    <property type="molecule type" value="Genomic_DNA"/>
</dbReference>
<dbReference type="FunFam" id="3.40.50.720:FF:000983">
    <property type="entry name" value="Short-chain dehydrogenase/reductase family protein"/>
    <property type="match status" value="1"/>
</dbReference>
<dbReference type="PANTHER" id="PTHR42901">
    <property type="entry name" value="ALCOHOL DEHYDROGENASE"/>
    <property type="match status" value="1"/>
</dbReference>
<feature type="transmembrane region" description="Helical" evidence="4">
    <location>
        <begin position="6"/>
        <end position="30"/>
    </location>
</feature>
<feature type="compositionally biased region" description="Low complexity" evidence="3">
    <location>
        <begin position="315"/>
        <end position="328"/>
    </location>
</feature>
<dbReference type="InterPro" id="IPR020904">
    <property type="entry name" value="Sc_DH/Rdtase_CS"/>
</dbReference>
<organism evidence="5 6">
    <name type="scientific">Dictyostelium firmibasis</name>
    <dbReference type="NCBI Taxonomy" id="79012"/>
    <lineage>
        <taxon>Eukaryota</taxon>
        <taxon>Amoebozoa</taxon>
        <taxon>Evosea</taxon>
        <taxon>Eumycetozoa</taxon>
        <taxon>Dictyostelia</taxon>
        <taxon>Dictyosteliales</taxon>
        <taxon>Dictyosteliaceae</taxon>
        <taxon>Dictyostelium</taxon>
    </lineage>
</organism>